<evidence type="ECO:0000256" key="3">
    <source>
        <dbReference type="ARBA" id="ARBA00005885"/>
    </source>
</evidence>
<gene>
    <name evidence="10" type="ORF">PPAR1163_LOCUS20871</name>
</gene>
<feature type="region of interest" description="Disordered" evidence="7">
    <location>
        <begin position="130"/>
        <end position="300"/>
    </location>
</feature>
<keyword evidence="6" id="KW-0539">Nucleus</keyword>
<evidence type="ECO:0000256" key="6">
    <source>
        <dbReference type="ARBA" id="ARBA00023242"/>
    </source>
</evidence>
<dbReference type="PANTHER" id="PTHR14326">
    <property type="entry name" value="TARGETING PROTEIN FOR XKLP2"/>
    <property type="match status" value="1"/>
</dbReference>
<dbReference type="GO" id="GO:0005874">
    <property type="term" value="C:microtubule"/>
    <property type="evidence" value="ECO:0007669"/>
    <property type="project" value="InterPro"/>
</dbReference>
<evidence type="ECO:0000256" key="1">
    <source>
        <dbReference type="ARBA" id="ARBA00004123"/>
    </source>
</evidence>
<evidence type="ECO:0000256" key="7">
    <source>
        <dbReference type="SAM" id="MobiDB-lite"/>
    </source>
</evidence>
<feature type="region of interest" description="Disordered" evidence="7">
    <location>
        <begin position="851"/>
        <end position="875"/>
    </location>
</feature>
<feature type="region of interest" description="Disordered" evidence="7">
    <location>
        <begin position="330"/>
        <end position="509"/>
    </location>
</feature>
<dbReference type="Pfam" id="PF06886">
    <property type="entry name" value="TPX2"/>
    <property type="match status" value="1"/>
</dbReference>
<feature type="compositionally biased region" description="Polar residues" evidence="7">
    <location>
        <begin position="65"/>
        <end position="80"/>
    </location>
</feature>
<dbReference type="Pfam" id="PF12214">
    <property type="entry name" value="TPX2_importin"/>
    <property type="match status" value="1"/>
</dbReference>
<feature type="compositionally biased region" description="Low complexity" evidence="7">
    <location>
        <begin position="130"/>
        <end position="143"/>
    </location>
</feature>
<dbReference type="GO" id="GO:0060236">
    <property type="term" value="P:regulation of mitotic spindle organization"/>
    <property type="evidence" value="ECO:0007669"/>
    <property type="project" value="InterPro"/>
</dbReference>
<accession>A0A7S1UBK9</accession>
<evidence type="ECO:0000256" key="4">
    <source>
        <dbReference type="ARBA" id="ARBA00022490"/>
    </source>
</evidence>
<evidence type="ECO:0008006" key="11">
    <source>
        <dbReference type="Google" id="ProtNLM"/>
    </source>
</evidence>
<reference evidence="10" key="1">
    <citation type="submission" date="2021-01" db="EMBL/GenBank/DDBJ databases">
        <authorList>
            <person name="Corre E."/>
            <person name="Pelletier E."/>
            <person name="Niang G."/>
            <person name="Scheremetjew M."/>
            <person name="Finn R."/>
            <person name="Kale V."/>
            <person name="Holt S."/>
            <person name="Cochrane G."/>
            <person name="Meng A."/>
            <person name="Brown T."/>
            <person name="Cohen L."/>
        </authorList>
    </citation>
    <scope>NUCLEOTIDE SEQUENCE</scope>
    <source>
        <strain evidence="10">CCMP2877</strain>
    </source>
</reference>
<evidence type="ECO:0000256" key="2">
    <source>
        <dbReference type="ARBA" id="ARBA00004186"/>
    </source>
</evidence>
<feature type="region of interest" description="Disordered" evidence="7">
    <location>
        <begin position="44"/>
        <end position="97"/>
    </location>
</feature>
<comment type="subcellular location">
    <subcellularLocation>
        <location evidence="2">Cytoplasm</location>
        <location evidence="2">Cytoskeleton</location>
        <location evidence="2">Spindle</location>
    </subcellularLocation>
    <subcellularLocation>
        <location evidence="1">Nucleus</location>
    </subcellularLocation>
</comment>
<name>A0A7S1UBK9_9STRA</name>
<feature type="compositionally biased region" description="Basic residues" evidence="7">
    <location>
        <begin position="483"/>
        <end position="492"/>
    </location>
</feature>
<proteinExistence type="inferred from homology"/>
<evidence type="ECO:0000259" key="9">
    <source>
        <dbReference type="Pfam" id="PF12214"/>
    </source>
</evidence>
<evidence type="ECO:0000256" key="5">
    <source>
        <dbReference type="ARBA" id="ARBA00023212"/>
    </source>
</evidence>
<evidence type="ECO:0000313" key="10">
    <source>
        <dbReference type="EMBL" id="CAD9262489.1"/>
    </source>
</evidence>
<feature type="compositionally biased region" description="Basic and acidic residues" evidence="7">
    <location>
        <begin position="408"/>
        <end position="429"/>
    </location>
</feature>
<organism evidence="10">
    <name type="scientific">Phaeomonas parva</name>
    <dbReference type="NCBI Taxonomy" id="124430"/>
    <lineage>
        <taxon>Eukaryota</taxon>
        <taxon>Sar</taxon>
        <taxon>Stramenopiles</taxon>
        <taxon>Ochrophyta</taxon>
        <taxon>Pinguiophyceae</taxon>
        <taxon>Pinguiochrysidales</taxon>
        <taxon>Pinguiochrysidaceae</taxon>
        <taxon>Phaeomonas</taxon>
    </lineage>
</organism>
<feature type="compositionally biased region" description="Polar residues" evidence="7">
    <location>
        <begin position="450"/>
        <end position="467"/>
    </location>
</feature>
<feature type="domain" description="TPX2 C-terminal" evidence="8">
    <location>
        <begin position="788"/>
        <end position="851"/>
    </location>
</feature>
<dbReference type="InterPro" id="IPR009675">
    <property type="entry name" value="TPX2_fam"/>
</dbReference>
<dbReference type="InterPro" id="IPR027329">
    <property type="entry name" value="TPX2_C"/>
</dbReference>
<comment type="similarity">
    <text evidence="3">Belongs to the TPX2 family.</text>
</comment>
<feature type="compositionally biased region" description="Low complexity" evidence="7">
    <location>
        <begin position="46"/>
        <end position="56"/>
    </location>
</feature>
<dbReference type="GO" id="GO:0005819">
    <property type="term" value="C:spindle"/>
    <property type="evidence" value="ECO:0007669"/>
    <property type="project" value="UniProtKB-SubCell"/>
</dbReference>
<keyword evidence="5" id="KW-0206">Cytoskeleton</keyword>
<feature type="compositionally biased region" description="Basic residues" evidence="7">
    <location>
        <begin position="189"/>
        <end position="206"/>
    </location>
</feature>
<sequence length="891" mass="97484">MPEVPTKQPSITEAYAAFMARREAATGRRPHVYEKKDLHVKALHTPGAAPVASAKKAGARRAVANTRSPPTATRPRNSGSARALRQKMARAATPVGASAARLTVATPAAKMSSTPSNVPAPSPVTTKVAVAAASTTAAPPKKATVSKKKATAASERLQQLSQPRRVRTVEHKATTESKATAPTKASAPMKRKASFKAKRRSPKTRGKSAPATARTKRVAEGSRLLKATTASVHNRRAKHRAGGDAAPAATATKPKLKRSASAGPRGLTVPASPTFMRRDKGRSRSLAPRGPTAEERELAEVQRKKALLERRQRRNEKYYRSKVKGTDTVAVLTRSSAPSTKKLTEPVTPQSVLASRRGSKRYSVAGPAKSPDAFTPTHPARASARRRASMAAEYSQGRPLTAPTAPKFRTESRASQKAREVEHSRKLRGEPASGVGASPPLAEKLAKLNETPSRFHTAPRTRSQPPAVSSERKPRGLTVPHSPKFHKLHASARKALPSEERELEEMRSHQFKARALDTRVLHGGGHLGVPVVEPQKLTTPHDFRFATDNRAHRQPPPKSSEEMELEAMNFNFHAAPVPDYNELSALLSSGAKVQRRGVTVPHAPRLATDARASSRGPLPEPAVDAYVVEHDALVKAAALLREVEAEACKPLPSAEHSKPLGLTTPQEFRLSTDARGEVKQRMLQQRLQEERRAEAEAHYVKALPLPDPNAVFVPRHSAKELTEATGFALASESRHEKAVAKMQATIADEERKARRASVVKARPLPPTNYEPAVPPPPPKKELVTPMNFELNSDKRARDRAQFDAYLEEREFEREEEARHAEDARQREEEAMLWRLRRMSADEGGMQFKARERYNPQPMVPTPSQKTPTVPEAPHFSILKHGTARRVAHRVD</sequence>
<protein>
    <recommendedName>
        <fullName evidence="11">TPX2 C-terminal domain-containing protein</fullName>
    </recommendedName>
</protein>
<dbReference type="EMBL" id="HBGJ01033045">
    <property type="protein sequence ID" value="CAD9262489.1"/>
    <property type="molecule type" value="Transcribed_RNA"/>
</dbReference>
<keyword evidence="4" id="KW-0963">Cytoplasm</keyword>
<dbReference type="PANTHER" id="PTHR14326:SF44">
    <property type="entry name" value="TARGETING PROTEIN FOR XKLP2"/>
    <property type="match status" value="1"/>
</dbReference>
<feature type="compositionally biased region" description="Basic and acidic residues" evidence="7">
    <location>
        <begin position="496"/>
        <end position="509"/>
    </location>
</feature>
<evidence type="ECO:0000259" key="8">
    <source>
        <dbReference type="Pfam" id="PF06886"/>
    </source>
</evidence>
<dbReference type="GO" id="GO:0005634">
    <property type="term" value="C:nucleus"/>
    <property type="evidence" value="ECO:0007669"/>
    <property type="project" value="UniProtKB-SubCell"/>
</dbReference>
<dbReference type="AlphaFoldDB" id="A0A7S1UBK9"/>
<dbReference type="InterPro" id="IPR027330">
    <property type="entry name" value="TPX2_central_dom"/>
</dbReference>
<feature type="compositionally biased region" description="Polar residues" evidence="7">
    <location>
        <begin position="333"/>
        <end position="353"/>
    </location>
</feature>
<feature type="domain" description="TPX2 central" evidence="9">
    <location>
        <begin position="477"/>
        <end position="578"/>
    </location>
</feature>